<sequence>MSTRSLIFFAMFSSVTIGLFDKTLASLGYDIHMAIEESLDFYAKLFPQDRVLYTQYVKGTGILPSAEAAIASLEAKSPTLHAAVKEFYDRQFKNADKIVQKIASRTAESWLRDL</sequence>
<feature type="chain" id="PRO_5009313431" evidence="1">
    <location>
        <begin position="26"/>
        <end position="114"/>
    </location>
</feature>
<proteinExistence type="predicted"/>
<evidence type="ECO:0000313" key="3">
    <source>
        <dbReference type="WBParaSite" id="L893_g26237.t1"/>
    </source>
</evidence>
<evidence type="ECO:0000256" key="1">
    <source>
        <dbReference type="SAM" id="SignalP"/>
    </source>
</evidence>
<organism evidence="2 3">
    <name type="scientific">Steinernema glaseri</name>
    <dbReference type="NCBI Taxonomy" id="37863"/>
    <lineage>
        <taxon>Eukaryota</taxon>
        <taxon>Metazoa</taxon>
        <taxon>Ecdysozoa</taxon>
        <taxon>Nematoda</taxon>
        <taxon>Chromadorea</taxon>
        <taxon>Rhabditida</taxon>
        <taxon>Tylenchina</taxon>
        <taxon>Panagrolaimomorpha</taxon>
        <taxon>Strongyloidoidea</taxon>
        <taxon>Steinernematidae</taxon>
        <taxon>Steinernema</taxon>
    </lineage>
</organism>
<protein>
    <submittedName>
        <fullName evidence="3">DUF2059 domain-containing protein</fullName>
    </submittedName>
</protein>
<dbReference type="Proteomes" id="UP000095287">
    <property type="component" value="Unplaced"/>
</dbReference>
<accession>A0A1I7ZGR5</accession>
<keyword evidence="2" id="KW-1185">Reference proteome</keyword>
<dbReference type="WBParaSite" id="L893_g26237.t1">
    <property type="protein sequence ID" value="L893_g26237.t1"/>
    <property type="gene ID" value="L893_g26237"/>
</dbReference>
<evidence type="ECO:0000313" key="2">
    <source>
        <dbReference type="Proteomes" id="UP000095287"/>
    </source>
</evidence>
<name>A0A1I7ZGR5_9BILA</name>
<dbReference type="AlphaFoldDB" id="A0A1I7ZGR5"/>
<reference evidence="3" key="1">
    <citation type="submission" date="2016-11" db="UniProtKB">
        <authorList>
            <consortium name="WormBaseParasite"/>
        </authorList>
    </citation>
    <scope>IDENTIFICATION</scope>
</reference>
<feature type="signal peptide" evidence="1">
    <location>
        <begin position="1"/>
        <end position="25"/>
    </location>
</feature>
<keyword evidence="1" id="KW-0732">Signal</keyword>